<feature type="coiled-coil region" evidence="1">
    <location>
        <begin position="93"/>
        <end position="127"/>
    </location>
</feature>
<accession>A0AAF0CQ85</accession>
<dbReference type="AlphaFoldDB" id="A0AAF0CQ85"/>
<organism evidence="4 5">
    <name type="scientific">Synoicihabitans lomoniglobus</name>
    <dbReference type="NCBI Taxonomy" id="2909285"/>
    <lineage>
        <taxon>Bacteria</taxon>
        <taxon>Pseudomonadati</taxon>
        <taxon>Verrucomicrobiota</taxon>
        <taxon>Opitutia</taxon>
        <taxon>Opitutales</taxon>
        <taxon>Opitutaceae</taxon>
        <taxon>Synoicihabitans</taxon>
    </lineage>
</organism>
<feature type="region of interest" description="Disordered" evidence="2">
    <location>
        <begin position="49"/>
        <end position="74"/>
    </location>
</feature>
<evidence type="ECO:0000313" key="4">
    <source>
        <dbReference type="EMBL" id="WED66037.1"/>
    </source>
</evidence>
<reference evidence="4" key="1">
    <citation type="submission" date="2023-03" db="EMBL/GenBank/DDBJ databases">
        <title>Lomoglobus Profundus gen. nov., sp. nov., a novel member of the phylum Verrucomicrobia, isolated from deep-marine sediment of South China Sea.</title>
        <authorList>
            <person name="Ahmad T."/>
            <person name="Ishaq S.E."/>
            <person name="Wang F."/>
        </authorList>
    </citation>
    <scope>NUCLEOTIDE SEQUENCE</scope>
    <source>
        <strain evidence="4">LMO-M01</strain>
    </source>
</reference>
<evidence type="ECO:0000313" key="5">
    <source>
        <dbReference type="Proteomes" id="UP001218638"/>
    </source>
</evidence>
<dbReference type="KEGG" id="slom:PXH66_04135"/>
<gene>
    <name evidence="4" type="ORF">PXH66_04135</name>
</gene>
<dbReference type="Proteomes" id="UP001218638">
    <property type="component" value="Chromosome"/>
</dbReference>
<keyword evidence="5" id="KW-1185">Reference proteome</keyword>
<protein>
    <submittedName>
        <fullName evidence="4">Uncharacterized protein</fullName>
    </submittedName>
</protein>
<feature type="region of interest" description="Disordered" evidence="2">
    <location>
        <begin position="157"/>
        <end position="177"/>
    </location>
</feature>
<evidence type="ECO:0000256" key="1">
    <source>
        <dbReference type="SAM" id="Coils"/>
    </source>
</evidence>
<dbReference type="RefSeq" id="WP_330931227.1">
    <property type="nucleotide sequence ID" value="NZ_CP119075.1"/>
</dbReference>
<feature type="transmembrane region" description="Helical" evidence="3">
    <location>
        <begin position="6"/>
        <end position="23"/>
    </location>
</feature>
<evidence type="ECO:0000256" key="2">
    <source>
        <dbReference type="SAM" id="MobiDB-lite"/>
    </source>
</evidence>
<dbReference type="EMBL" id="CP119075">
    <property type="protein sequence ID" value="WED66037.1"/>
    <property type="molecule type" value="Genomic_DNA"/>
</dbReference>
<keyword evidence="3" id="KW-0472">Membrane</keyword>
<keyword evidence="1" id="KW-0175">Coiled coil</keyword>
<evidence type="ECO:0000256" key="3">
    <source>
        <dbReference type="SAM" id="Phobius"/>
    </source>
</evidence>
<sequence>MNKFYIIVPVIMMAIFGFIYSDFTKKDAIRVEHEAAELKAIADAEAAEKAEAERQAKEDAARRTAEREADEARKIAERREKWEAVGQQIADSTAKYKAEADKFSAEAQDLEIQLLEIRGEREKVASEAFNLRKDVELARIAKRNAELQVQRMTEMVSKRAAESSLTKMPAAPAPGRR</sequence>
<name>A0AAF0CQ85_9BACT</name>
<keyword evidence="3" id="KW-0812">Transmembrane</keyword>
<keyword evidence="3" id="KW-1133">Transmembrane helix</keyword>
<proteinExistence type="predicted"/>